<dbReference type="EMBL" id="GBXM01002227">
    <property type="protein sequence ID" value="JAI06351.1"/>
    <property type="molecule type" value="Transcribed_RNA"/>
</dbReference>
<name>A0A0E9XWY9_ANGAN</name>
<reference evidence="1" key="1">
    <citation type="submission" date="2014-11" db="EMBL/GenBank/DDBJ databases">
        <authorList>
            <person name="Amaro Gonzalez C."/>
        </authorList>
    </citation>
    <scope>NUCLEOTIDE SEQUENCE</scope>
</reference>
<evidence type="ECO:0000313" key="1">
    <source>
        <dbReference type="EMBL" id="JAI06351.1"/>
    </source>
</evidence>
<reference evidence="1" key="2">
    <citation type="journal article" date="2015" name="Fish Shellfish Immunol.">
        <title>Early steps in the European eel (Anguilla anguilla)-Vibrio vulnificus interaction in the gills: Role of the RtxA13 toxin.</title>
        <authorList>
            <person name="Callol A."/>
            <person name="Pajuelo D."/>
            <person name="Ebbesson L."/>
            <person name="Teles M."/>
            <person name="MacKenzie S."/>
            <person name="Amaro C."/>
        </authorList>
    </citation>
    <scope>NUCLEOTIDE SEQUENCE</scope>
</reference>
<dbReference type="AlphaFoldDB" id="A0A0E9XWY9"/>
<organism evidence="1">
    <name type="scientific">Anguilla anguilla</name>
    <name type="common">European freshwater eel</name>
    <name type="synonym">Muraena anguilla</name>
    <dbReference type="NCBI Taxonomy" id="7936"/>
    <lineage>
        <taxon>Eukaryota</taxon>
        <taxon>Metazoa</taxon>
        <taxon>Chordata</taxon>
        <taxon>Craniata</taxon>
        <taxon>Vertebrata</taxon>
        <taxon>Euteleostomi</taxon>
        <taxon>Actinopterygii</taxon>
        <taxon>Neopterygii</taxon>
        <taxon>Teleostei</taxon>
        <taxon>Anguilliformes</taxon>
        <taxon>Anguillidae</taxon>
        <taxon>Anguilla</taxon>
    </lineage>
</organism>
<sequence>MLLIYKCLAPLTQLLLSDFPSSLSVNCLRT</sequence>
<protein>
    <submittedName>
        <fullName evidence="1">Uncharacterized protein</fullName>
    </submittedName>
</protein>
<accession>A0A0E9XWY9</accession>
<proteinExistence type="predicted"/>